<comment type="caution">
    <text evidence="2">The sequence shown here is derived from an EMBL/GenBank/DDBJ whole genome shotgun (WGS) entry which is preliminary data.</text>
</comment>
<keyword evidence="3" id="KW-1185">Reference proteome</keyword>
<name>A0A9P5N4G0_9AGAM</name>
<sequence>MASNNTPGATPNLNDPPQGSSGPGNNFINPPSPTLSGNPGNDPAVALGPRDIRIIERVLSDTSWPKDLTLDHEEYNWQEWYRRTTNLVYRQGFTPWLDGSLECPDEQHYPEAHWIWQQNDRSLRLFLLTHISSLDLTLVRNLPNSHEIFEALRKRHKSLEPFAQLALLKKALDVTFDFSTTPVSTTIAQLRDLHRRIIAMGELDGDRLLTIILINSLSDQFGHLLPAIQTISSAPDFSSKSIMRIIEGEAFLIRCRAEQGFRPSTVNPTASAVNARQPKPPCSNCKRTNHSTEFCISSGGKMAGRSIYDARAAQRVASGKAPRTSKGRKTKNGTSAPQIAHVTSQNSLTTSNSAPKPLPQNQSIPHFIIIDGVQYIPGPPNPS</sequence>
<organism evidence="2 3">
    <name type="scientific">Russula ochroleuca</name>
    <dbReference type="NCBI Taxonomy" id="152965"/>
    <lineage>
        <taxon>Eukaryota</taxon>
        <taxon>Fungi</taxon>
        <taxon>Dikarya</taxon>
        <taxon>Basidiomycota</taxon>
        <taxon>Agaricomycotina</taxon>
        <taxon>Agaricomycetes</taxon>
        <taxon>Russulales</taxon>
        <taxon>Russulaceae</taxon>
        <taxon>Russula</taxon>
    </lineage>
</organism>
<evidence type="ECO:0000256" key="1">
    <source>
        <dbReference type="SAM" id="MobiDB-lite"/>
    </source>
</evidence>
<dbReference type="OrthoDB" id="2941894at2759"/>
<evidence type="ECO:0000313" key="3">
    <source>
        <dbReference type="Proteomes" id="UP000759537"/>
    </source>
</evidence>
<feature type="compositionally biased region" description="Polar residues" evidence="1">
    <location>
        <begin position="1"/>
        <end position="39"/>
    </location>
</feature>
<proteinExistence type="predicted"/>
<feature type="region of interest" description="Disordered" evidence="1">
    <location>
        <begin position="1"/>
        <end position="46"/>
    </location>
</feature>
<gene>
    <name evidence="2" type="ORF">DFH94DRAFT_164040</name>
</gene>
<evidence type="ECO:0000313" key="2">
    <source>
        <dbReference type="EMBL" id="KAF8486005.1"/>
    </source>
</evidence>
<dbReference type="EMBL" id="WHVB01000002">
    <property type="protein sequence ID" value="KAF8486005.1"/>
    <property type="molecule type" value="Genomic_DNA"/>
</dbReference>
<reference evidence="2" key="2">
    <citation type="journal article" date="2020" name="Nat. Commun.">
        <title>Large-scale genome sequencing of mycorrhizal fungi provides insights into the early evolution of symbiotic traits.</title>
        <authorList>
            <person name="Miyauchi S."/>
            <person name="Kiss E."/>
            <person name="Kuo A."/>
            <person name="Drula E."/>
            <person name="Kohler A."/>
            <person name="Sanchez-Garcia M."/>
            <person name="Morin E."/>
            <person name="Andreopoulos B."/>
            <person name="Barry K.W."/>
            <person name="Bonito G."/>
            <person name="Buee M."/>
            <person name="Carver A."/>
            <person name="Chen C."/>
            <person name="Cichocki N."/>
            <person name="Clum A."/>
            <person name="Culley D."/>
            <person name="Crous P.W."/>
            <person name="Fauchery L."/>
            <person name="Girlanda M."/>
            <person name="Hayes R.D."/>
            <person name="Keri Z."/>
            <person name="LaButti K."/>
            <person name="Lipzen A."/>
            <person name="Lombard V."/>
            <person name="Magnuson J."/>
            <person name="Maillard F."/>
            <person name="Murat C."/>
            <person name="Nolan M."/>
            <person name="Ohm R.A."/>
            <person name="Pangilinan J."/>
            <person name="Pereira M.F."/>
            <person name="Perotto S."/>
            <person name="Peter M."/>
            <person name="Pfister S."/>
            <person name="Riley R."/>
            <person name="Sitrit Y."/>
            <person name="Stielow J.B."/>
            <person name="Szollosi G."/>
            <person name="Zifcakova L."/>
            <person name="Stursova M."/>
            <person name="Spatafora J.W."/>
            <person name="Tedersoo L."/>
            <person name="Vaario L.M."/>
            <person name="Yamada A."/>
            <person name="Yan M."/>
            <person name="Wang P."/>
            <person name="Xu J."/>
            <person name="Bruns T."/>
            <person name="Baldrian P."/>
            <person name="Vilgalys R."/>
            <person name="Dunand C."/>
            <person name="Henrissat B."/>
            <person name="Grigoriev I.V."/>
            <person name="Hibbett D."/>
            <person name="Nagy L.G."/>
            <person name="Martin F.M."/>
        </authorList>
    </citation>
    <scope>NUCLEOTIDE SEQUENCE</scope>
    <source>
        <strain evidence="2">Prilba</strain>
    </source>
</reference>
<dbReference type="AlphaFoldDB" id="A0A9P5N4G0"/>
<evidence type="ECO:0008006" key="4">
    <source>
        <dbReference type="Google" id="ProtNLM"/>
    </source>
</evidence>
<dbReference type="Pfam" id="PF14223">
    <property type="entry name" value="Retrotran_gag_2"/>
    <property type="match status" value="1"/>
</dbReference>
<protein>
    <recommendedName>
        <fullName evidence="4">Gag protein</fullName>
    </recommendedName>
</protein>
<feature type="region of interest" description="Disordered" evidence="1">
    <location>
        <begin position="314"/>
        <end position="336"/>
    </location>
</feature>
<dbReference type="Proteomes" id="UP000759537">
    <property type="component" value="Unassembled WGS sequence"/>
</dbReference>
<reference evidence="2" key="1">
    <citation type="submission" date="2019-10" db="EMBL/GenBank/DDBJ databases">
        <authorList>
            <consortium name="DOE Joint Genome Institute"/>
            <person name="Kuo A."/>
            <person name="Miyauchi S."/>
            <person name="Kiss E."/>
            <person name="Drula E."/>
            <person name="Kohler A."/>
            <person name="Sanchez-Garcia M."/>
            <person name="Andreopoulos B."/>
            <person name="Barry K.W."/>
            <person name="Bonito G."/>
            <person name="Buee M."/>
            <person name="Carver A."/>
            <person name="Chen C."/>
            <person name="Cichocki N."/>
            <person name="Clum A."/>
            <person name="Culley D."/>
            <person name="Crous P.W."/>
            <person name="Fauchery L."/>
            <person name="Girlanda M."/>
            <person name="Hayes R."/>
            <person name="Keri Z."/>
            <person name="LaButti K."/>
            <person name="Lipzen A."/>
            <person name="Lombard V."/>
            <person name="Magnuson J."/>
            <person name="Maillard F."/>
            <person name="Morin E."/>
            <person name="Murat C."/>
            <person name="Nolan M."/>
            <person name="Ohm R."/>
            <person name="Pangilinan J."/>
            <person name="Pereira M."/>
            <person name="Perotto S."/>
            <person name="Peter M."/>
            <person name="Riley R."/>
            <person name="Sitrit Y."/>
            <person name="Stielow B."/>
            <person name="Szollosi G."/>
            <person name="Zifcakova L."/>
            <person name="Stursova M."/>
            <person name="Spatafora J.W."/>
            <person name="Tedersoo L."/>
            <person name="Vaario L.-M."/>
            <person name="Yamada A."/>
            <person name="Yan M."/>
            <person name="Wang P."/>
            <person name="Xu J."/>
            <person name="Bruns T."/>
            <person name="Baldrian P."/>
            <person name="Vilgalys R."/>
            <person name="Henrissat B."/>
            <person name="Grigoriev I.V."/>
            <person name="Hibbett D."/>
            <person name="Nagy L.G."/>
            <person name="Martin F.M."/>
        </authorList>
    </citation>
    <scope>NUCLEOTIDE SEQUENCE</scope>
    <source>
        <strain evidence="2">Prilba</strain>
    </source>
</reference>
<accession>A0A9P5N4G0</accession>